<dbReference type="AlphaFoldDB" id="W4QNM5"/>
<dbReference type="PANTHER" id="PTHR30204">
    <property type="entry name" value="REDOX-CYCLING DRUG-SENSING TRANSCRIPTIONAL ACTIVATOR SOXR"/>
    <property type="match status" value="1"/>
</dbReference>
<dbReference type="GO" id="GO:0003677">
    <property type="term" value="F:DNA binding"/>
    <property type="evidence" value="ECO:0007669"/>
    <property type="project" value="UniProtKB-KW"/>
</dbReference>
<evidence type="ECO:0000259" key="2">
    <source>
        <dbReference type="PROSITE" id="PS50937"/>
    </source>
</evidence>
<sequence length="276" mass="32207">MMNINPQAYLTTGQFAKLMDISKDTLFHYDRVGIFSPDIIASNGYRYYSIYQVDVFNVISALKELDMPLKDIKTFLDNRSPERLIQLLEREEKALTAKIHRLEMMKKMVTEKINVTKEALEITPKDIHIEYKDQMYIVVTDSKPVTSGQNIYESILKHHKYLTEHSIDEGATEGWMIGVNKVLNGDNLLYDYLYTRVNDSKFANHLIEKGTYLVAYHDKGFPTIEQTYSRLIQYAQDHNLVLKGYFYEDILLDELAVKGFEKYVIKLSVQIQDKFT</sequence>
<dbReference type="SMART" id="SM00422">
    <property type="entry name" value="HTH_MERR"/>
    <property type="match status" value="1"/>
</dbReference>
<dbReference type="InterPro" id="IPR009061">
    <property type="entry name" value="DNA-bd_dom_put_sf"/>
</dbReference>
<dbReference type="PROSITE" id="PS50937">
    <property type="entry name" value="HTH_MERR_2"/>
    <property type="match status" value="1"/>
</dbReference>
<dbReference type="SUPFAM" id="SSF55136">
    <property type="entry name" value="Probable bacterial effector-binding domain"/>
    <property type="match status" value="1"/>
</dbReference>
<keyword evidence="1" id="KW-0238">DNA-binding</keyword>
<proteinExistence type="predicted"/>
<dbReference type="InterPro" id="IPR011256">
    <property type="entry name" value="Reg_factor_effector_dom_sf"/>
</dbReference>
<dbReference type="InterPro" id="IPR000551">
    <property type="entry name" value="MerR-type_HTH_dom"/>
</dbReference>
<dbReference type="EMBL" id="BAUU01000062">
    <property type="protein sequence ID" value="GAE32919.1"/>
    <property type="molecule type" value="Genomic_DNA"/>
</dbReference>
<dbReference type="CDD" id="cd04782">
    <property type="entry name" value="HTH_BltR"/>
    <property type="match status" value="1"/>
</dbReference>
<comment type="caution">
    <text evidence="3">The sequence shown here is derived from an EMBL/GenBank/DDBJ whole genome shotgun (WGS) entry which is preliminary data.</text>
</comment>
<dbReference type="Gene3D" id="3.20.80.10">
    <property type="entry name" value="Regulatory factor, effector binding domain"/>
    <property type="match status" value="1"/>
</dbReference>
<reference evidence="3" key="1">
    <citation type="journal article" date="2014" name="Genome Announc.">
        <title>Draft Genome Sequences of Three Alkaliphilic Bacillus Strains, Bacillus wakoensis JCM 9140T, Bacillus akibai JCM 9157T, and Bacillus hemicellulosilyticus JCM 9152T.</title>
        <authorList>
            <person name="Yuki M."/>
            <person name="Oshima K."/>
            <person name="Suda W."/>
            <person name="Oshida Y."/>
            <person name="Kitamura K."/>
            <person name="Iida T."/>
            <person name="Hattori M."/>
            <person name="Ohkuma M."/>
        </authorList>
    </citation>
    <scope>NUCLEOTIDE SEQUENCE [LARGE SCALE GENOMIC DNA]</scope>
    <source>
        <strain evidence="3">JCM 9152</strain>
    </source>
</reference>
<name>W4QNM5_9BACI</name>
<evidence type="ECO:0000256" key="1">
    <source>
        <dbReference type="ARBA" id="ARBA00023125"/>
    </source>
</evidence>
<gene>
    <name evidence="3" type="ORF">JCM9152_4514</name>
</gene>
<dbReference type="InterPro" id="IPR047057">
    <property type="entry name" value="MerR_fam"/>
</dbReference>
<evidence type="ECO:0000313" key="4">
    <source>
        <dbReference type="Proteomes" id="UP000018895"/>
    </source>
</evidence>
<dbReference type="Proteomes" id="UP000018895">
    <property type="component" value="Unassembled WGS sequence"/>
</dbReference>
<keyword evidence="4" id="KW-1185">Reference proteome</keyword>
<dbReference type="GO" id="GO:0003700">
    <property type="term" value="F:DNA-binding transcription factor activity"/>
    <property type="evidence" value="ECO:0007669"/>
    <property type="project" value="InterPro"/>
</dbReference>
<feature type="domain" description="HTH merR-type" evidence="2">
    <location>
        <begin position="9"/>
        <end position="78"/>
    </location>
</feature>
<dbReference type="STRING" id="1236971.JCM9152_4514"/>
<evidence type="ECO:0000313" key="3">
    <source>
        <dbReference type="EMBL" id="GAE32919.1"/>
    </source>
</evidence>
<dbReference type="Gene3D" id="1.10.1660.10">
    <property type="match status" value="1"/>
</dbReference>
<organism evidence="3 4">
    <name type="scientific">Halalkalibacter hemicellulosilyticusJCM 9152</name>
    <dbReference type="NCBI Taxonomy" id="1236971"/>
    <lineage>
        <taxon>Bacteria</taxon>
        <taxon>Bacillati</taxon>
        <taxon>Bacillota</taxon>
        <taxon>Bacilli</taxon>
        <taxon>Bacillales</taxon>
        <taxon>Bacillaceae</taxon>
        <taxon>Halalkalibacter</taxon>
    </lineage>
</organism>
<dbReference type="SUPFAM" id="SSF46955">
    <property type="entry name" value="Putative DNA-binding domain"/>
    <property type="match status" value="1"/>
</dbReference>
<protein>
    <submittedName>
        <fullName evidence="3">Transcriptional regulator of the bltD operon</fullName>
    </submittedName>
</protein>
<accession>W4QNM5</accession>
<dbReference type="Pfam" id="PF13411">
    <property type="entry name" value="MerR_1"/>
    <property type="match status" value="1"/>
</dbReference>
<dbReference type="PANTHER" id="PTHR30204:SF85">
    <property type="entry name" value="MULTIDRUG-EFFLUX TRANSPORTER 2 REGULATOR"/>
    <property type="match status" value="1"/>
</dbReference>